<gene>
    <name evidence="2" type="ordered locus">TMO_0080</name>
</gene>
<feature type="compositionally biased region" description="Pro residues" evidence="1">
    <location>
        <begin position="436"/>
        <end position="453"/>
    </location>
</feature>
<name>I3TGN1_TISMK</name>
<dbReference type="Proteomes" id="UP000005258">
    <property type="component" value="Chromosome"/>
</dbReference>
<evidence type="ECO:0000313" key="2">
    <source>
        <dbReference type="EMBL" id="AFK51919.1"/>
    </source>
</evidence>
<evidence type="ECO:0000313" key="3">
    <source>
        <dbReference type="Proteomes" id="UP000005258"/>
    </source>
</evidence>
<dbReference type="RefSeq" id="WP_014743599.1">
    <property type="nucleotide sequence ID" value="NC_017956.1"/>
</dbReference>
<reference evidence="2 3" key="1">
    <citation type="journal article" date="2012" name="J. Am. Chem. Soc.">
        <title>Bacterial biosynthesis and maturation of the didemnin anti-cancer agents.</title>
        <authorList>
            <person name="Xu Y."/>
            <person name="Kersten R.D."/>
            <person name="Nam S.J."/>
            <person name="Lu L."/>
            <person name="Al-Suwailem A.M."/>
            <person name="Zheng H."/>
            <person name="Fenical W."/>
            <person name="Dorrestein P.C."/>
            <person name="Moore B.S."/>
            <person name="Qian P.Y."/>
        </authorList>
    </citation>
    <scope>NUCLEOTIDE SEQUENCE [LARGE SCALE GENOMIC DNA]</scope>
    <source>
        <strain evidence="2 3">KA081020-065</strain>
    </source>
</reference>
<dbReference type="EMBL" id="CP003236">
    <property type="protein sequence ID" value="AFK51919.1"/>
    <property type="molecule type" value="Genomic_DNA"/>
</dbReference>
<feature type="compositionally biased region" description="Polar residues" evidence="1">
    <location>
        <begin position="130"/>
        <end position="142"/>
    </location>
</feature>
<protein>
    <submittedName>
        <fullName evidence="2">Uncharacterized protein</fullName>
    </submittedName>
</protein>
<accession>I3TGN1</accession>
<feature type="region of interest" description="Disordered" evidence="1">
    <location>
        <begin position="304"/>
        <end position="324"/>
    </location>
</feature>
<feature type="region of interest" description="Disordered" evidence="1">
    <location>
        <begin position="121"/>
        <end position="154"/>
    </location>
</feature>
<dbReference type="HOGENOM" id="CLU_557711_0_0_5"/>
<organism evidence="2 3">
    <name type="scientific">Tistrella mobilis (strain KA081020-065)</name>
    <dbReference type="NCBI Taxonomy" id="1110502"/>
    <lineage>
        <taxon>Bacteria</taxon>
        <taxon>Pseudomonadati</taxon>
        <taxon>Pseudomonadota</taxon>
        <taxon>Alphaproteobacteria</taxon>
        <taxon>Geminicoccales</taxon>
        <taxon>Geminicoccaceae</taxon>
        <taxon>Tistrella</taxon>
    </lineage>
</organism>
<dbReference type="AlphaFoldDB" id="I3TGN1"/>
<feature type="region of interest" description="Disordered" evidence="1">
    <location>
        <begin position="353"/>
        <end position="456"/>
    </location>
</feature>
<proteinExistence type="predicted"/>
<keyword evidence="3" id="KW-1185">Reference proteome</keyword>
<dbReference type="KEGG" id="tmo:TMO_0080"/>
<feature type="compositionally biased region" description="Low complexity" evidence="1">
    <location>
        <begin position="367"/>
        <end position="381"/>
    </location>
</feature>
<evidence type="ECO:0000256" key="1">
    <source>
        <dbReference type="SAM" id="MobiDB-lite"/>
    </source>
</evidence>
<feature type="compositionally biased region" description="Pro residues" evidence="1">
    <location>
        <begin position="410"/>
        <end position="426"/>
    </location>
</feature>
<sequence>MTLCPSARRLAVLAMLLPAGGCAPLLQPLVPPRYGLMAEWQSPVRIDWPALQRQPSRFVVQPYGIYDRAIADYGDLYGAVPRGQVRLQRLTPESRSALLAPPPVAPEEKTAVDAGPIASEAVTEAAPSGQPATSTVKTSEGQPATVPVRAADPRLAGLDLSAPAEDEADTRVDPAGAKAFSVVSGLLNGVGGGGNRTAEPAVVSAAAPPENAAGADGPPDPVAALEEALPLYFQRFAYTVGSGGSLDVALNDGPRARLDWVRAETANAHCVLFATSLPDQALIDAAAEADARAAADEVAEVDAVKTTPAPARGRRAPDPDAPPVVDTAIGEIDGETGIGAVFAGIGRWFDSQADETPQTAEPPAPKAVPAEPADQAPAKAEAPAEEQGDPVGAFFSRLFGGDEAAEPEAVPAPEPEAQPEPEPQPQARPAAGPQPQAAPRPEPVSVPAKPAPLPASLSSIRLDGHICVALDEPLDQARIVDLLNRIRVK</sequence>